<keyword evidence="5" id="KW-0808">Transferase</keyword>
<dbReference type="InterPro" id="IPR050731">
    <property type="entry name" value="HRD1_E3_ubiq-ligases"/>
</dbReference>
<dbReference type="GO" id="GO:0008270">
    <property type="term" value="F:zinc ion binding"/>
    <property type="evidence" value="ECO:0007669"/>
    <property type="project" value="UniProtKB-KW"/>
</dbReference>
<name>A0A8T1U9W8_9STRA</name>
<feature type="region of interest" description="Disordered" evidence="14">
    <location>
        <begin position="827"/>
        <end position="869"/>
    </location>
</feature>
<evidence type="ECO:0000259" key="17">
    <source>
        <dbReference type="PROSITE" id="PS50195"/>
    </source>
</evidence>
<dbReference type="InterPro" id="IPR001841">
    <property type="entry name" value="Znf_RING"/>
</dbReference>
<feature type="transmembrane region" description="Helical" evidence="15">
    <location>
        <begin position="592"/>
        <end position="612"/>
    </location>
</feature>
<comment type="caution">
    <text evidence="18">The sequence shown here is derived from an EMBL/GenBank/DDBJ whole genome shotgun (WGS) entry which is preliminary data.</text>
</comment>
<dbReference type="PROSITE" id="PS50195">
    <property type="entry name" value="PX"/>
    <property type="match status" value="1"/>
</dbReference>
<dbReference type="GO" id="GO:0043161">
    <property type="term" value="P:proteasome-mediated ubiquitin-dependent protein catabolic process"/>
    <property type="evidence" value="ECO:0007669"/>
    <property type="project" value="TreeGrafter"/>
</dbReference>
<evidence type="ECO:0000256" key="15">
    <source>
        <dbReference type="SAM" id="Phobius"/>
    </source>
</evidence>
<comment type="pathway">
    <text evidence="3">Protein modification; protein ubiquitination.</text>
</comment>
<evidence type="ECO:0000259" key="16">
    <source>
        <dbReference type="PROSITE" id="PS50089"/>
    </source>
</evidence>
<dbReference type="GO" id="GO:0061630">
    <property type="term" value="F:ubiquitin protein ligase activity"/>
    <property type="evidence" value="ECO:0007669"/>
    <property type="project" value="UniProtKB-EC"/>
</dbReference>
<evidence type="ECO:0000256" key="3">
    <source>
        <dbReference type="ARBA" id="ARBA00004906"/>
    </source>
</evidence>
<keyword evidence="8 13" id="KW-0863">Zinc-finger</keyword>
<evidence type="ECO:0000313" key="18">
    <source>
        <dbReference type="EMBL" id="KAG6958471.1"/>
    </source>
</evidence>
<feature type="region of interest" description="Disordered" evidence="14">
    <location>
        <begin position="882"/>
        <end position="913"/>
    </location>
</feature>
<dbReference type="VEuPathDB" id="FungiDB:PC110_g19502"/>
<dbReference type="Proteomes" id="UP000688947">
    <property type="component" value="Unassembled WGS sequence"/>
</dbReference>
<feature type="compositionally biased region" description="Low complexity" evidence="14">
    <location>
        <begin position="168"/>
        <end position="187"/>
    </location>
</feature>
<feature type="compositionally biased region" description="Basic and acidic residues" evidence="14">
    <location>
        <begin position="1093"/>
        <end position="1103"/>
    </location>
</feature>
<dbReference type="EMBL" id="JAENGZ010000486">
    <property type="protein sequence ID" value="KAG6958471.1"/>
    <property type="molecule type" value="Genomic_DNA"/>
</dbReference>
<dbReference type="CDD" id="cd06093">
    <property type="entry name" value="PX_domain"/>
    <property type="match status" value="1"/>
</dbReference>
<feature type="transmembrane region" description="Helical" evidence="15">
    <location>
        <begin position="221"/>
        <end position="240"/>
    </location>
</feature>
<evidence type="ECO:0000256" key="10">
    <source>
        <dbReference type="ARBA" id="ARBA00022833"/>
    </source>
</evidence>
<feature type="compositionally biased region" description="Low complexity" evidence="14">
    <location>
        <begin position="1013"/>
        <end position="1049"/>
    </location>
</feature>
<comment type="subcellular location">
    <subcellularLocation>
        <location evidence="2">Endomembrane system</location>
        <topology evidence="2">Multi-pass membrane protein</topology>
    </subcellularLocation>
</comment>
<evidence type="ECO:0000256" key="4">
    <source>
        <dbReference type="ARBA" id="ARBA00012483"/>
    </source>
</evidence>
<dbReference type="InterPro" id="IPR057992">
    <property type="entry name" value="TPR_SYVN1_N"/>
</dbReference>
<feature type="transmembrane region" description="Helical" evidence="15">
    <location>
        <begin position="252"/>
        <end position="277"/>
    </location>
</feature>
<evidence type="ECO:0000256" key="9">
    <source>
        <dbReference type="ARBA" id="ARBA00022786"/>
    </source>
</evidence>
<organism evidence="18 19">
    <name type="scientific">Phytophthora cactorum</name>
    <dbReference type="NCBI Taxonomy" id="29920"/>
    <lineage>
        <taxon>Eukaryota</taxon>
        <taxon>Sar</taxon>
        <taxon>Stramenopiles</taxon>
        <taxon>Oomycota</taxon>
        <taxon>Peronosporomycetes</taxon>
        <taxon>Peronosporales</taxon>
        <taxon>Peronosporaceae</taxon>
        <taxon>Phytophthora</taxon>
    </lineage>
</organism>
<dbReference type="SMART" id="SM00184">
    <property type="entry name" value="RING"/>
    <property type="match status" value="1"/>
</dbReference>
<proteinExistence type="predicted"/>
<evidence type="ECO:0000256" key="5">
    <source>
        <dbReference type="ARBA" id="ARBA00022679"/>
    </source>
</evidence>
<dbReference type="Pfam" id="PF00787">
    <property type="entry name" value="PX"/>
    <property type="match status" value="1"/>
</dbReference>
<dbReference type="PROSITE" id="PS50089">
    <property type="entry name" value="ZF_RING_2"/>
    <property type="match status" value="1"/>
</dbReference>
<evidence type="ECO:0000313" key="19">
    <source>
        <dbReference type="Proteomes" id="UP000688947"/>
    </source>
</evidence>
<dbReference type="Pfam" id="PF25563">
    <property type="entry name" value="TPR_SYVN1_N"/>
    <property type="match status" value="1"/>
</dbReference>
<dbReference type="EC" id="2.3.2.27" evidence="4"/>
<evidence type="ECO:0000256" key="8">
    <source>
        <dbReference type="ARBA" id="ARBA00022771"/>
    </source>
</evidence>
<keyword evidence="10" id="KW-0862">Zinc</keyword>
<evidence type="ECO:0000256" key="14">
    <source>
        <dbReference type="SAM" id="MobiDB-lite"/>
    </source>
</evidence>
<keyword evidence="6 15" id="KW-0812">Transmembrane</keyword>
<gene>
    <name evidence="18" type="ORF">JG687_00009385</name>
</gene>
<feature type="compositionally biased region" description="Low complexity" evidence="14">
    <location>
        <begin position="832"/>
        <end position="869"/>
    </location>
</feature>
<dbReference type="VEuPathDB" id="FungiDB:PC110_g19503"/>
<dbReference type="InterPro" id="IPR058051">
    <property type="entry name" value="Znf_RING_synoviolin"/>
</dbReference>
<feature type="transmembrane region" description="Helical" evidence="15">
    <location>
        <begin position="526"/>
        <end position="550"/>
    </location>
</feature>
<feature type="domain" description="RING-type" evidence="16">
    <location>
        <begin position="784"/>
        <end position="824"/>
    </location>
</feature>
<keyword evidence="7" id="KW-0479">Metal-binding</keyword>
<feature type="region of interest" description="Disordered" evidence="14">
    <location>
        <begin position="998"/>
        <end position="1123"/>
    </location>
</feature>
<dbReference type="OrthoDB" id="7759664at2759"/>
<accession>A0A8T1U9W8</accession>
<evidence type="ECO:0000256" key="1">
    <source>
        <dbReference type="ARBA" id="ARBA00000900"/>
    </source>
</evidence>
<dbReference type="CDD" id="cd16479">
    <property type="entry name" value="RING-H2_synoviolin"/>
    <property type="match status" value="1"/>
</dbReference>
<comment type="catalytic activity">
    <reaction evidence="1">
        <text>S-ubiquitinyl-[E2 ubiquitin-conjugating enzyme]-L-cysteine + [acceptor protein]-L-lysine = [E2 ubiquitin-conjugating enzyme]-L-cysteine + N(6)-ubiquitinyl-[acceptor protein]-L-lysine.</text>
        <dbReference type="EC" id="2.3.2.27"/>
    </reaction>
</comment>
<dbReference type="InterPro" id="IPR001683">
    <property type="entry name" value="PX_dom"/>
</dbReference>
<feature type="region of interest" description="Disordered" evidence="14">
    <location>
        <begin position="144"/>
        <end position="187"/>
    </location>
</feature>
<keyword evidence="11 15" id="KW-1133">Transmembrane helix</keyword>
<feature type="transmembrane region" description="Helical" evidence="15">
    <location>
        <begin position="704"/>
        <end position="731"/>
    </location>
</feature>
<protein>
    <recommendedName>
        <fullName evidence="4">RING-type E3 ubiquitin transferase</fullName>
        <ecNumber evidence="4">2.3.2.27</ecNumber>
    </recommendedName>
</protein>
<feature type="domain" description="PX" evidence="17">
    <location>
        <begin position="28"/>
        <end position="152"/>
    </location>
</feature>
<dbReference type="FunFam" id="3.30.40.10:FF:000682">
    <property type="entry name" value="E3 ubiquitin-protein ligase HRD1"/>
    <property type="match status" value="1"/>
</dbReference>
<feature type="compositionally biased region" description="Acidic residues" evidence="14">
    <location>
        <begin position="152"/>
        <end position="163"/>
    </location>
</feature>
<evidence type="ECO:0000256" key="2">
    <source>
        <dbReference type="ARBA" id="ARBA00004127"/>
    </source>
</evidence>
<evidence type="ECO:0000256" key="13">
    <source>
        <dbReference type="PROSITE-ProRule" id="PRU00175"/>
    </source>
</evidence>
<dbReference type="GO" id="GO:0012505">
    <property type="term" value="C:endomembrane system"/>
    <property type="evidence" value="ECO:0007669"/>
    <property type="project" value="UniProtKB-SubCell"/>
</dbReference>
<dbReference type="SMART" id="SM00312">
    <property type="entry name" value="PX"/>
    <property type="match status" value="1"/>
</dbReference>
<sequence length="1123" mass="123161">MLAWRRKPLALAHQSPAESPSLAAPWLATDADVGITRVSAPASKSEHWSYEISLRFPQTRTLWLVQRSYADFQRFHASIENIFHQVLHTRRIQLPKPSRLGWDAFRAQSARTAAADKLRKQLNSYLHKLLEIESVHASDTFRDFVTPRPESDDSEVVQEDCDDKLEGSSSFRRLGRSSSTTSTSTTISARDSVDGLLLDLPAPFPWRVPPPVVAPSTCDELVHFGGTIVLTALGGLSVGLTKRSALSGSQKAAAVAAGVAGVALTGPLSAVFALSALGGGVGKYQLNKASYLSVSQSTKLLIAQRQRQNLSSNMRKKNDCHFVSSFNEKVSPWASQRASAIPRCLASLDVDVVIFCEAFCSSAREKLVSGMKSQGFIYETKIVGDVSLLGSKKAIDGGCFAMSKYPLTNCEEVTFGNVASGEDRYADKGVIYFQAWETPIAVATRNCQLTLMRDFVNSLRLPKHEPVIFAGDMNVNKHADGAQASDGAYTDVIHMKFWLYSSASLVACVGLLWYTYVTRQQFYPSIIYLVTSKVSVLVLGNAGLVLTTLFGRLLKSFFLGTLRDAEVELLHENVRYAVTETCLALTIFREEISFHVMVLFTALVFLKIFHWLSQSRIEFIEQTDVISRLTHVRLVGLMVMLAAVDMGFVVWCSLKVMEIGPSVFILFGFEFLILLVTIVATFLRYVLYVVDSRMDGAWTNKFTYLFYLELVSEVTKLVVYLIFFMLIFTYYGMPLHIVRDLWISIKNLQRRIASYFRYRKITAHLNERFPNPTEEELQETDRTCIICREEMTPDACKKLPCSHIFHVDCLKMWVQRQQTCPTCRSTIPTGPRRPAAAPEVPAARAARPVENNTPAAAPADAQPRPAPAAPRFRFGAAIGRVVPPANQPGAPAAAAHATTAPTSGRNPAAAPGHPFAPGYPNPYMSPMMFAPGMGAPFGYGMPGAYGMMPPFGMPPMGHLPVQQQGMQQPAMDPDSIQRQIDLLHAQLAVLQASAAQFGAQQQPQTAPQPPASAPAHTQTSVPAPTAPLSAPAAAPTTAAASVATQSAAVSEEDVEDKRPIPSTQQQDTAPAAASERSPSLPVESTIPPAPQTEAERRREELRQRYNRIYGSSSSVTDNEEKSD</sequence>
<keyword evidence="12 15" id="KW-0472">Membrane</keyword>
<evidence type="ECO:0000256" key="7">
    <source>
        <dbReference type="ARBA" id="ARBA00022723"/>
    </source>
</evidence>
<keyword evidence="9" id="KW-0833">Ubl conjugation pathway</keyword>
<dbReference type="GO" id="GO:0036503">
    <property type="term" value="P:ERAD pathway"/>
    <property type="evidence" value="ECO:0007669"/>
    <property type="project" value="TreeGrafter"/>
</dbReference>
<feature type="transmembrane region" description="Helical" evidence="15">
    <location>
        <begin position="632"/>
        <end position="651"/>
    </location>
</feature>
<evidence type="ECO:0000256" key="11">
    <source>
        <dbReference type="ARBA" id="ARBA00022989"/>
    </source>
</evidence>
<dbReference type="AlphaFoldDB" id="A0A8T1U9W8"/>
<reference evidence="18" key="1">
    <citation type="submission" date="2021-01" db="EMBL/GenBank/DDBJ databases">
        <title>Phytophthora aleatoria, a newly-described species from Pinus radiata is distinct from Phytophthora cactorum isolates based on comparative genomics.</title>
        <authorList>
            <person name="Mcdougal R."/>
            <person name="Panda P."/>
            <person name="Williams N."/>
            <person name="Studholme D.J."/>
        </authorList>
    </citation>
    <scope>NUCLEOTIDE SEQUENCE</scope>
    <source>
        <strain evidence="18">NZFS 3830</strain>
    </source>
</reference>
<evidence type="ECO:0000256" key="12">
    <source>
        <dbReference type="ARBA" id="ARBA00023136"/>
    </source>
</evidence>
<feature type="transmembrane region" description="Helical" evidence="15">
    <location>
        <begin position="663"/>
        <end position="683"/>
    </location>
</feature>
<dbReference type="PANTHER" id="PTHR22763">
    <property type="entry name" value="RING ZINC FINGER PROTEIN"/>
    <property type="match status" value="1"/>
</dbReference>
<dbReference type="PANTHER" id="PTHR22763:SF184">
    <property type="entry name" value="E3 UBIQUITIN-PROTEIN LIGASE SYNOVIOLIN"/>
    <property type="match status" value="1"/>
</dbReference>
<feature type="transmembrane region" description="Helical" evidence="15">
    <location>
        <begin position="497"/>
        <end position="514"/>
    </location>
</feature>
<dbReference type="GO" id="GO:0035091">
    <property type="term" value="F:phosphatidylinositol binding"/>
    <property type="evidence" value="ECO:0007669"/>
    <property type="project" value="InterPro"/>
</dbReference>
<evidence type="ECO:0000256" key="6">
    <source>
        <dbReference type="ARBA" id="ARBA00022692"/>
    </source>
</evidence>
<dbReference type="Pfam" id="PF13639">
    <property type="entry name" value="zf-RING_2"/>
    <property type="match status" value="1"/>
</dbReference>